<dbReference type="InterPro" id="IPR029068">
    <property type="entry name" value="Glyas_Bleomycin-R_OHBP_Dase"/>
</dbReference>
<dbReference type="InterPro" id="IPR004360">
    <property type="entry name" value="Glyas_Fos-R_dOase_dom"/>
</dbReference>
<dbReference type="AlphaFoldDB" id="A0A8H7E4L7"/>
<evidence type="ECO:0000256" key="1">
    <source>
        <dbReference type="SAM" id="MobiDB-lite"/>
    </source>
</evidence>
<gene>
    <name evidence="3" type="ORF">GJ744_011736</name>
</gene>
<organism evidence="3 4">
    <name type="scientific">Endocarpon pusillum</name>
    <dbReference type="NCBI Taxonomy" id="364733"/>
    <lineage>
        <taxon>Eukaryota</taxon>
        <taxon>Fungi</taxon>
        <taxon>Dikarya</taxon>
        <taxon>Ascomycota</taxon>
        <taxon>Pezizomycotina</taxon>
        <taxon>Eurotiomycetes</taxon>
        <taxon>Chaetothyriomycetidae</taxon>
        <taxon>Verrucariales</taxon>
        <taxon>Verrucariaceae</taxon>
        <taxon>Endocarpon</taxon>
    </lineage>
</organism>
<keyword evidence="4" id="KW-1185">Reference proteome</keyword>
<dbReference type="PANTHER" id="PTHR36503:SF2">
    <property type="entry name" value="BLR2408 PROTEIN"/>
    <property type="match status" value="1"/>
</dbReference>
<dbReference type="PANTHER" id="PTHR36503">
    <property type="entry name" value="BLR2520 PROTEIN"/>
    <property type="match status" value="1"/>
</dbReference>
<protein>
    <recommendedName>
        <fullName evidence="2">VOC domain-containing protein</fullName>
    </recommendedName>
</protein>
<dbReference type="Gene3D" id="3.10.180.10">
    <property type="entry name" value="2,3-Dihydroxybiphenyl 1,2-Dioxygenase, domain 1"/>
    <property type="match status" value="1"/>
</dbReference>
<dbReference type="Proteomes" id="UP000606974">
    <property type="component" value="Unassembled WGS sequence"/>
</dbReference>
<dbReference type="InterPro" id="IPR037523">
    <property type="entry name" value="VOC_core"/>
</dbReference>
<name>A0A8H7E4L7_9EURO</name>
<feature type="domain" description="VOC" evidence="2">
    <location>
        <begin position="6"/>
        <end position="144"/>
    </location>
</feature>
<dbReference type="PROSITE" id="PS51819">
    <property type="entry name" value="VOC"/>
    <property type="match status" value="1"/>
</dbReference>
<feature type="region of interest" description="Disordered" evidence="1">
    <location>
        <begin position="149"/>
        <end position="169"/>
    </location>
</feature>
<evidence type="ECO:0000313" key="4">
    <source>
        <dbReference type="Proteomes" id="UP000606974"/>
    </source>
</evidence>
<comment type="caution">
    <text evidence="3">The sequence shown here is derived from an EMBL/GenBank/DDBJ whole genome shotgun (WGS) entry which is preliminary data.</text>
</comment>
<evidence type="ECO:0000259" key="2">
    <source>
        <dbReference type="PROSITE" id="PS51819"/>
    </source>
</evidence>
<dbReference type="SUPFAM" id="SSF54593">
    <property type="entry name" value="Glyoxalase/Bleomycin resistance protein/Dihydroxybiphenyl dioxygenase"/>
    <property type="match status" value="1"/>
</dbReference>
<dbReference type="OrthoDB" id="4181370at2759"/>
<proteinExistence type="predicted"/>
<dbReference type="EMBL" id="JAACFV010000086">
    <property type="protein sequence ID" value="KAF7506486.1"/>
    <property type="molecule type" value="Genomic_DNA"/>
</dbReference>
<accession>A0A8H7E4L7</accession>
<evidence type="ECO:0000313" key="3">
    <source>
        <dbReference type="EMBL" id="KAF7506486.1"/>
    </source>
</evidence>
<dbReference type="Pfam" id="PF00903">
    <property type="entry name" value="Glyoxalase"/>
    <property type="match status" value="1"/>
</dbReference>
<feature type="compositionally biased region" description="Basic and acidic residues" evidence="1">
    <location>
        <begin position="150"/>
        <end position="169"/>
    </location>
</feature>
<reference evidence="3" key="1">
    <citation type="submission" date="2020-02" db="EMBL/GenBank/DDBJ databases">
        <authorList>
            <person name="Palmer J.M."/>
        </authorList>
    </citation>
    <scope>NUCLEOTIDE SEQUENCE</scope>
    <source>
        <strain evidence="3">EPUS1.4</strain>
        <tissue evidence="3">Thallus</tissue>
    </source>
</reference>
<sequence>MPTKPRMIFINLPVSSFPDSIAFYTALGFVQNKSFTDPGNATMMSLPPFDPPDSGVGTINVMLLTHEKFQGFMPPSKQIADAKKRTEVLLCLSCESKEEVDEMVEKAVKAGGKGQVCPKQDVSEAMYGNSFEDLDGHVWELVWMSGAMVKGEEPPTKTTKGEKEEEKKD</sequence>